<comment type="subunit">
    <text evidence="11">The system is composed of three essential subunits: KdpA, KdpB and KdpC.</text>
</comment>
<evidence type="ECO:0000256" key="5">
    <source>
        <dbReference type="ARBA" id="ARBA00022741"/>
    </source>
</evidence>
<dbReference type="GO" id="GO:0016787">
    <property type="term" value="F:hydrolase activity"/>
    <property type="evidence" value="ECO:0007669"/>
    <property type="project" value="UniProtKB-KW"/>
</dbReference>
<evidence type="ECO:0000313" key="12">
    <source>
        <dbReference type="EMBL" id="KOF00840.1"/>
    </source>
</evidence>
<keyword evidence="1 11" id="KW-0813">Transport</keyword>
<dbReference type="GO" id="GO:0008556">
    <property type="term" value="F:P-type potassium transmembrane transporter activity"/>
    <property type="evidence" value="ECO:0007669"/>
    <property type="project" value="InterPro"/>
</dbReference>
<dbReference type="PIRSF" id="PIRSF001296">
    <property type="entry name" value="K_ATPase_KdpC"/>
    <property type="match status" value="1"/>
</dbReference>
<keyword evidence="12" id="KW-0378">Hydrolase</keyword>
<evidence type="ECO:0000256" key="6">
    <source>
        <dbReference type="ARBA" id="ARBA00022840"/>
    </source>
</evidence>
<protein>
    <recommendedName>
        <fullName evidence="11">Potassium-transporting ATPase KdpC subunit</fullName>
    </recommendedName>
    <alternativeName>
        <fullName evidence="11">ATP phosphohydrolase [potassium-transporting] C chain</fullName>
    </alternativeName>
    <alternativeName>
        <fullName evidence="11">Potassium-binding and translocating subunit C</fullName>
    </alternativeName>
    <alternativeName>
        <fullName evidence="11">Potassium-translocating ATPase C chain</fullName>
    </alternativeName>
</protein>
<dbReference type="InterPro" id="IPR003820">
    <property type="entry name" value="KdpC"/>
</dbReference>
<dbReference type="GO" id="GO:0005886">
    <property type="term" value="C:plasma membrane"/>
    <property type="evidence" value="ECO:0007669"/>
    <property type="project" value="UniProtKB-SubCell"/>
</dbReference>
<evidence type="ECO:0000256" key="4">
    <source>
        <dbReference type="ARBA" id="ARBA00022692"/>
    </source>
</evidence>
<reference evidence="12 13" key="1">
    <citation type="journal article" date="2012" name="J. Bacteriol.">
        <title>Genome sequence of a novel nicotine-degrading strain, Pseudomonas geniculata N1.</title>
        <authorList>
            <person name="Tang H."/>
            <person name="Yu H."/>
            <person name="Tai C."/>
            <person name="Huang K."/>
            <person name="Liu Y."/>
            <person name="Wang L."/>
            <person name="Yao Y."/>
            <person name="Wu G."/>
            <person name="Xu P."/>
        </authorList>
    </citation>
    <scope>NUCLEOTIDE SEQUENCE [LARGE SCALE GENOMIC DNA]</scope>
    <source>
        <strain evidence="12 13">N1</strain>
    </source>
</reference>
<evidence type="ECO:0000256" key="2">
    <source>
        <dbReference type="ARBA" id="ARBA00022475"/>
    </source>
</evidence>
<dbReference type="AlphaFoldDB" id="A0A0L8AF95"/>
<evidence type="ECO:0000256" key="9">
    <source>
        <dbReference type="ARBA" id="ARBA00023065"/>
    </source>
</evidence>
<dbReference type="PANTHER" id="PTHR30042">
    <property type="entry name" value="POTASSIUM-TRANSPORTING ATPASE C CHAIN"/>
    <property type="match status" value="1"/>
</dbReference>
<dbReference type="NCBIfam" id="TIGR00681">
    <property type="entry name" value="kdpC"/>
    <property type="match status" value="1"/>
</dbReference>
<keyword evidence="5 11" id="KW-0547">Nucleotide-binding</keyword>
<evidence type="ECO:0000256" key="8">
    <source>
        <dbReference type="ARBA" id="ARBA00022989"/>
    </source>
</evidence>
<dbReference type="GO" id="GO:0005524">
    <property type="term" value="F:ATP binding"/>
    <property type="evidence" value="ECO:0007669"/>
    <property type="project" value="UniProtKB-UniRule"/>
</dbReference>
<keyword evidence="8 11" id="KW-1133">Transmembrane helix</keyword>
<comment type="similarity">
    <text evidence="11">Belongs to the KdpC family.</text>
</comment>
<keyword evidence="7 11" id="KW-0630">Potassium</keyword>
<dbReference type="NCBIfam" id="NF001454">
    <property type="entry name" value="PRK00315.1"/>
    <property type="match status" value="1"/>
</dbReference>
<keyword evidence="3 11" id="KW-0633">Potassium transport</keyword>
<keyword evidence="4 11" id="KW-0812">Transmembrane</keyword>
<keyword evidence="2 11" id="KW-1003">Cell membrane</keyword>
<keyword evidence="10 11" id="KW-0472">Membrane</keyword>
<comment type="subcellular location">
    <subcellularLocation>
        <location evidence="11">Cell membrane</location>
        <topology evidence="11">Single-pass membrane protein</topology>
    </subcellularLocation>
</comment>
<comment type="caution">
    <text evidence="12">The sequence shown here is derived from an EMBL/GenBank/DDBJ whole genome shotgun (WGS) entry which is preliminary data.</text>
</comment>
<name>A0A0L8AF95_9GAMM</name>
<gene>
    <name evidence="11" type="primary">kdpC</name>
    <name evidence="12" type="ORF">W7K_02360</name>
</gene>
<comment type="function">
    <text evidence="11">Part of the high-affinity ATP-driven potassium transport (or Kdp) system, which catalyzes the hydrolysis of ATP coupled with the electrogenic transport of potassium into the cytoplasm. This subunit acts as a catalytic chaperone that increases the ATP-binding affinity of the ATP-hydrolyzing subunit KdpB by the formation of a transient KdpB/KdpC/ATP ternary complex.</text>
</comment>
<feature type="transmembrane region" description="Helical" evidence="11">
    <location>
        <begin position="33"/>
        <end position="60"/>
    </location>
</feature>
<dbReference type="Pfam" id="PF02669">
    <property type="entry name" value="KdpC"/>
    <property type="match status" value="1"/>
</dbReference>
<evidence type="ECO:0000256" key="1">
    <source>
        <dbReference type="ARBA" id="ARBA00022448"/>
    </source>
</evidence>
<dbReference type="PANTHER" id="PTHR30042:SF2">
    <property type="entry name" value="POTASSIUM-TRANSPORTING ATPASE KDPC SUBUNIT"/>
    <property type="match status" value="1"/>
</dbReference>
<evidence type="ECO:0000256" key="10">
    <source>
        <dbReference type="ARBA" id="ARBA00023136"/>
    </source>
</evidence>
<dbReference type="Proteomes" id="UP000036890">
    <property type="component" value="Unassembled WGS sequence"/>
</dbReference>
<dbReference type="HAMAP" id="MF_00276">
    <property type="entry name" value="KdpC"/>
    <property type="match status" value="1"/>
</dbReference>
<keyword evidence="9 11" id="KW-0406">Ion transport</keyword>
<accession>A0A0L8AF95</accession>
<sequence length="216" mass="22190">MNRTVSTSSSLPREQKAEARVASLQDGASWRPAIGLGLATLLLAGAVYAGIATGFARLAFPGQAEGSLLRDDSGQVRGSVWLAQPFTGDGYFQARPSAANYDPMAAAGSNMARSNPALAERVAASTAAVAAREGVAPAQVPADLVTQSGGGLDPQLSPAAAQLQVARVARARGLPVARVQALVQAHTEGRQWGLFGQPRVNVVTLNFALDHAAKAP</sequence>
<organism evidence="12 13">
    <name type="scientific">Stenotrophomonas geniculata N1</name>
    <dbReference type="NCBI Taxonomy" id="1167641"/>
    <lineage>
        <taxon>Bacteria</taxon>
        <taxon>Pseudomonadati</taxon>
        <taxon>Pseudomonadota</taxon>
        <taxon>Gammaproteobacteria</taxon>
        <taxon>Lysobacterales</taxon>
        <taxon>Lysobacteraceae</taxon>
        <taxon>Stenotrophomonas</taxon>
    </lineage>
</organism>
<evidence type="ECO:0000256" key="3">
    <source>
        <dbReference type="ARBA" id="ARBA00022538"/>
    </source>
</evidence>
<evidence type="ECO:0000256" key="11">
    <source>
        <dbReference type="HAMAP-Rule" id="MF_00276"/>
    </source>
</evidence>
<dbReference type="EMBL" id="AJLO02000006">
    <property type="protein sequence ID" value="KOF00840.1"/>
    <property type="molecule type" value="Genomic_DNA"/>
</dbReference>
<keyword evidence="6 11" id="KW-0067">ATP-binding</keyword>
<evidence type="ECO:0000313" key="13">
    <source>
        <dbReference type="Proteomes" id="UP000036890"/>
    </source>
</evidence>
<dbReference type="OrthoDB" id="9788285at2"/>
<dbReference type="RefSeq" id="WP_010486885.1">
    <property type="nucleotide sequence ID" value="NZ_AJLO02000006.1"/>
</dbReference>
<evidence type="ECO:0000256" key="7">
    <source>
        <dbReference type="ARBA" id="ARBA00022958"/>
    </source>
</evidence>
<proteinExistence type="inferred from homology"/>